<gene>
    <name evidence="3" type="ORF">CA257_03510</name>
</gene>
<feature type="compositionally biased region" description="Low complexity" evidence="1">
    <location>
        <begin position="1"/>
        <end position="23"/>
    </location>
</feature>
<evidence type="ECO:0000313" key="3">
    <source>
        <dbReference type="EMBL" id="RSV07073.1"/>
    </source>
</evidence>
<dbReference type="Pfam" id="PF12708">
    <property type="entry name" value="Pect-lyase_RHGA_epim"/>
    <property type="match status" value="1"/>
</dbReference>
<dbReference type="InterPro" id="IPR012334">
    <property type="entry name" value="Pectin_lyas_fold"/>
</dbReference>
<evidence type="ECO:0000259" key="2">
    <source>
        <dbReference type="Pfam" id="PF12708"/>
    </source>
</evidence>
<sequence>MAASGPAAAAQARARQPLEQAPRGGSVADYGAKGDGRTDDTLAIQAAIDASSNVYLPGGRDGRVYRFTRLSLPPGTRLHGDGPRNSILRQVPGPHREALSIRPGARGRLNDVTEGAVAFENFGIEVSAPVGIAIGPGALSSMLRTDNLRIMHQHANPRARKPYSTPPTSCGIALDGTDGVILMATHHNLEIRSFDTAIRARGVVNEWYVQAWLIDCRIGFDLADVSTWRLEATFETGVPRARMFALSGEIANLIVDGGRCEITESDGYMFAFGERLRASNVRIRNPNIGIEGDGGRWPGRKFTGGLPQDIIFDLSRAENPLIAGSPGASLEHAIAIRLGGWELGDGKLVLGRNLGSGDAMLANRADGRLQVQGYNAIQLSAGSPPRLGIDLSDLGLGFNGSNPIAKPVIKGRRNGNEALSSLLAALAAYGLIDDRTSS</sequence>
<reference evidence="3 4" key="1">
    <citation type="submission" date="2018-07" db="EMBL/GenBank/DDBJ databases">
        <title>Genomic and Epidemiologic Investigation of an Indolent Hospital Outbreak.</title>
        <authorList>
            <person name="Johnson R.C."/>
            <person name="Deming C."/>
            <person name="Conlan S."/>
            <person name="Zellmer C.J."/>
            <person name="Michelin A.V."/>
            <person name="Lee-Lin S."/>
            <person name="Thomas P.J."/>
            <person name="Park M."/>
            <person name="Weingarten R.A."/>
            <person name="Less J."/>
            <person name="Dekker J.P."/>
            <person name="Frank K.M."/>
            <person name="Musser K.A."/>
            <person name="Mcquiston J.R."/>
            <person name="Henderson D.K."/>
            <person name="Lau A.F."/>
            <person name="Palmore T.N."/>
            <person name="Segre J.A."/>
        </authorList>
    </citation>
    <scope>NUCLEOTIDE SEQUENCE [LARGE SCALE GENOMIC DNA]</scope>
    <source>
        <strain evidence="3 4">SK-NIH.Env10_0317</strain>
    </source>
</reference>
<proteinExistence type="predicted"/>
<name>A0AAJ4S9G0_9SPHN</name>
<dbReference type="Proteomes" id="UP000286681">
    <property type="component" value="Unassembled WGS sequence"/>
</dbReference>
<dbReference type="AlphaFoldDB" id="A0AAJ4S9G0"/>
<feature type="domain" description="Rhamnogalacturonase A/B/Epimerase-like pectate lyase" evidence="2">
    <location>
        <begin position="26"/>
        <end position="92"/>
    </location>
</feature>
<dbReference type="InterPro" id="IPR011050">
    <property type="entry name" value="Pectin_lyase_fold/virulence"/>
</dbReference>
<dbReference type="InterPro" id="IPR024535">
    <property type="entry name" value="RHGA/B-epi-like_pectate_lyase"/>
</dbReference>
<comment type="caution">
    <text evidence="3">The sequence shown here is derived from an EMBL/GenBank/DDBJ whole genome shotgun (WGS) entry which is preliminary data.</text>
</comment>
<dbReference type="Gene3D" id="2.160.20.10">
    <property type="entry name" value="Single-stranded right-handed beta-helix, Pectin lyase-like"/>
    <property type="match status" value="1"/>
</dbReference>
<protein>
    <recommendedName>
        <fullName evidence="2">Rhamnogalacturonase A/B/Epimerase-like pectate lyase domain-containing protein</fullName>
    </recommendedName>
</protein>
<dbReference type="EMBL" id="QQWO01000002">
    <property type="protein sequence ID" value="RSV07073.1"/>
    <property type="molecule type" value="Genomic_DNA"/>
</dbReference>
<dbReference type="SUPFAM" id="SSF51126">
    <property type="entry name" value="Pectin lyase-like"/>
    <property type="match status" value="1"/>
</dbReference>
<accession>A0AAJ4S9G0</accession>
<organism evidence="3 4">
    <name type="scientific">Sphingomonas koreensis</name>
    <dbReference type="NCBI Taxonomy" id="93064"/>
    <lineage>
        <taxon>Bacteria</taxon>
        <taxon>Pseudomonadati</taxon>
        <taxon>Pseudomonadota</taxon>
        <taxon>Alphaproteobacteria</taxon>
        <taxon>Sphingomonadales</taxon>
        <taxon>Sphingomonadaceae</taxon>
        <taxon>Sphingomonas</taxon>
    </lineage>
</organism>
<evidence type="ECO:0000256" key="1">
    <source>
        <dbReference type="SAM" id="MobiDB-lite"/>
    </source>
</evidence>
<feature type="region of interest" description="Disordered" evidence="1">
    <location>
        <begin position="1"/>
        <end position="34"/>
    </location>
</feature>
<evidence type="ECO:0000313" key="4">
    <source>
        <dbReference type="Proteomes" id="UP000286681"/>
    </source>
</evidence>